<protein>
    <recommendedName>
        <fullName evidence="4">DDE-1 domain-containing protein</fullName>
    </recommendedName>
</protein>
<sequence length="93" mass="10464">MLGSEEKEYTSGAPSKALQLQWILNAWKQMPNAVVSFKACVIRTDRELSIKEDIEEADTNEVLIDNDIEYATVSTSEGEETISYDEDSSEEDL</sequence>
<dbReference type="Proteomes" id="UP001458880">
    <property type="component" value="Unassembled WGS sequence"/>
</dbReference>
<evidence type="ECO:0000256" key="1">
    <source>
        <dbReference type="SAM" id="MobiDB-lite"/>
    </source>
</evidence>
<proteinExistence type="predicted"/>
<keyword evidence="3" id="KW-1185">Reference proteome</keyword>
<evidence type="ECO:0000313" key="2">
    <source>
        <dbReference type="EMBL" id="KAK9736178.1"/>
    </source>
</evidence>
<evidence type="ECO:0000313" key="3">
    <source>
        <dbReference type="Proteomes" id="UP001458880"/>
    </source>
</evidence>
<reference evidence="2 3" key="1">
    <citation type="journal article" date="2024" name="BMC Genomics">
        <title>De novo assembly and annotation of Popillia japonica's genome with initial clues to its potential as an invasive pest.</title>
        <authorList>
            <person name="Cucini C."/>
            <person name="Boschi S."/>
            <person name="Funari R."/>
            <person name="Cardaioli E."/>
            <person name="Iannotti N."/>
            <person name="Marturano G."/>
            <person name="Paoli F."/>
            <person name="Bruttini M."/>
            <person name="Carapelli A."/>
            <person name="Frati F."/>
            <person name="Nardi F."/>
        </authorList>
    </citation>
    <scope>NUCLEOTIDE SEQUENCE [LARGE SCALE GENOMIC DNA]</scope>
    <source>
        <strain evidence="2">DMR45628</strain>
    </source>
</reference>
<feature type="region of interest" description="Disordered" evidence="1">
    <location>
        <begin position="74"/>
        <end position="93"/>
    </location>
</feature>
<accession>A0AAW1LQ53</accession>
<dbReference type="AlphaFoldDB" id="A0AAW1LQ53"/>
<feature type="compositionally biased region" description="Acidic residues" evidence="1">
    <location>
        <begin position="77"/>
        <end position="93"/>
    </location>
</feature>
<gene>
    <name evidence="2" type="ORF">QE152_g12733</name>
</gene>
<comment type="caution">
    <text evidence="2">The sequence shown here is derived from an EMBL/GenBank/DDBJ whole genome shotgun (WGS) entry which is preliminary data.</text>
</comment>
<organism evidence="2 3">
    <name type="scientific">Popillia japonica</name>
    <name type="common">Japanese beetle</name>
    <dbReference type="NCBI Taxonomy" id="7064"/>
    <lineage>
        <taxon>Eukaryota</taxon>
        <taxon>Metazoa</taxon>
        <taxon>Ecdysozoa</taxon>
        <taxon>Arthropoda</taxon>
        <taxon>Hexapoda</taxon>
        <taxon>Insecta</taxon>
        <taxon>Pterygota</taxon>
        <taxon>Neoptera</taxon>
        <taxon>Endopterygota</taxon>
        <taxon>Coleoptera</taxon>
        <taxon>Polyphaga</taxon>
        <taxon>Scarabaeiformia</taxon>
        <taxon>Scarabaeidae</taxon>
        <taxon>Rutelinae</taxon>
        <taxon>Popillia</taxon>
    </lineage>
</organism>
<dbReference type="EMBL" id="JASPKY010000117">
    <property type="protein sequence ID" value="KAK9736178.1"/>
    <property type="molecule type" value="Genomic_DNA"/>
</dbReference>
<name>A0AAW1LQ53_POPJA</name>
<evidence type="ECO:0008006" key="4">
    <source>
        <dbReference type="Google" id="ProtNLM"/>
    </source>
</evidence>